<organism evidence="1 2">
    <name type="scientific">Sphenodon punctatus</name>
    <name type="common">Tuatara</name>
    <name type="synonym">Hatteria punctata</name>
    <dbReference type="NCBI Taxonomy" id="8508"/>
    <lineage>
        <taxon>Eukaryota</taxon>
        <taxon>Metazoa</taxon>
        <taxon>Chordata</taxon>
        <taxon>Craniata</taxon>
        <taxon>Vertebrata</taxon>
        <taxon>Euteleostomi</taxon>
        <taxon>Lepidosauria</taxon>
        <taxon>Sphenodontia</taxon>
        <taxon>Sphenodontidae</taxon>
        <taxon>Sphenodon</taxon>
    </lineage>
</organism>
<dbReference type="GO" id="GO:0036126">
    <property type="term" value="C:sperm flagellum"/>
    <property type="evidence" value="ECO:0007669"/>
    <property type="project" value="Ensembl"/>
</dbReference>
<protein>
    <submittedName>
        <fullName evidence="1">Ciliary microtubule associated protein 1A</fullName>
    </submittedName>
</protein>
<sequence>MSDTVWVGTWRPHHPRRPIMAQFTSPGPKYSVQGTTGYMKHNPTKWKAPAYSLSGVKSLLGDNCSPVIKTSNPSYSMTWKNKLGRFDEDLHKISLTKSRAPTATFGIRHSEYITPLILDA</sequence>
<dbReference type="GO" id="GO:0030317">
    <property type="term" value="P:flagellated sperm motility"/>
    <property type="evidence" value="ECO:0007669"/>
    <property type="project" value="Ensembl"/>
</dbReference>
<evidence type="ECO:0000313" key="2">
    <source>
        <dbReference type="Proteomes" id="UP000694392"/>
    </source>
</evidence>
<proteinExistence type="predicted"/>
<dbReference type="Ensembl" id="ENSSPUT00000006377.1">
    <property type="protein sequence ID" value="ENSSPUP00000005995.1"/>
    <property type="gene ID" value="ENSSPUG00000004624.1"/>
</dbReference>
<reference evidence="1" key="1">
    <citation type="submission" date="2025-08" db="UniProtKB">
        <authorList>
            <consortium name="Ensembl"/>
        </authorList>
    </citation>
    <scope>IDENTIFICATION</scope>
</reference>
<keyword evidence="2" id="KW-1185">Reference proteome</keyword>
<accession>A0A8D0GF55</accession>
<evidence type="ECO:0000313" key="1">
    <source>
        <dbReference type="Ensembl" id="ENSSPUP00000005995.1"/>
    </source>
</evidence>
<dbReference type="AlphaFoldDB" id="A0A8D0GF55"/>
<dbReference type="OMA" id="XTPGPAA"/>
<gene>
    <name evidence="1" type="primary">CIMAP1A</name>
</gene>
<reference evidence="1" key="2">
    <citation type="submission" date="2025-09" db="UniProtKB">
        <authorList>
            <consortium name="Ensembl"/>
        </authorList>
    </citation>
    <scope>IDENTIFICATION</scope>
</reference>
<dbReference type="Proteomes" id="UP000694392">
    <property type="component" value="Unplaced"/>
</dbReference>
<name>A0A8D0GF55_SPHPU</name>
<dbReference type="GeneTree" id="ENSGT00940000156191"/>